<proteinExistence type="predicted"/>
<organism evidence="1 2">
    <name type="scientific">Centaurea solstitialis</name>
    <name type="common">yellow star-thistle</name>
    <dbReference type="NCBI Taxonomy" id="347529"/>
    <lineage>
        <taxon>Eukaryota</taxon>
        <taxon>Viridiplantae</taxon>
        <taxon>Streptophyta</taxon>
        <taxon>Embryophyta</taxon>
        <taxon>Tracheophyta</taxon>
        <taxon>Spermatophyta</taxon>
        <taxon>Magnoliopsida</taxon>
        <taxon>eudicotyledons</taxon>
        <taxon>Gunneridae</taxon>
        <taxon>Pentapetalae</taxon>
        <taxon>asterids</taxon>
        <taxon>campanulids</taxon>
        <taxon>Asterales</taxon>
        <taxon>Asteraceae</taxon>
        <taxon>Carduoideae</taxon>
        <taxon>Cardueae</taxon>
        <taxon>Centaureinae</taxon>
        <taxon>Centaurea</taxon>
    </lineage>
</organism>
<evidence type="ECO:0000313" key="2">
    <source>
        <dbReference type="Proteomes" id="UP001172457"/>
    </source>
</evidence>
<name>A0AA38WDL5_9ASTR</name>
<dbReference type="AlphaFoldDB" id="A0AA38WDL5"/>
<dbReference type="EMBL" id="JARYMX010000003">
    <property type="protein sequence ID" value="KAJ9556742.1"/>
    <property type="molecule type" value="Genomic_DNA"/>
</dbReference>
<accession>A0AA38WDL5</accession>
<sequence length="67" mass="7728">MSPLKLLELKSIVEYLSKFDDKSDASPLMLLVIWGKLIKVVRSCPKMKQLFWTHSFTTMSSREPSNP</sequence>
<gene>
    <name evidence="1" type="ORF">OSB04_011356</name>
</gene>
<keyword evidence="2" id="KW-1185">Reference proteome</keyword>
<dbReference type="Proteomes" id="UP001172457">
    <property type="component" value="Chromosome 3"/>
</dbReference>
<comment type="caution">
    <text evidence="1">The sequence shown here is derived from an EMBL/GenBank/DDBJ whole genome shotgun (WGS) entry which is preliminary data.</text>
</comment>
<reference evidence="1" key="1">
    <citation type="submission" date="2023-03" db="EMBL/GenBank/DDBJ databases">
        <title>Chromosome-scale reference genome and RAD-based genetic map of yellow starthistle (Centaurea solstitialis) reveal putative structural variation and QTLs associated with invader traits.</title>
        <authorList>
            <person name="Reatini B."/>
            <person name="Cang F.A."/>
            <person name="Jiang Q."/>
            <person name="Mckibben M.T.W."/>
            <person name="Barker M.S."/>
            <person name="Rieseberg L.H."/>
            <person name="Dlugosch K.M."/>
        </authorList>
    </citation>
    <scope>NUCLEOTIDE SEQUENCE</scope>
    <source>
        <strain evidence="1">CAN-66</strain>
        <tissue evidence="1">Leaf</tissue>
    </source>
</reference>
<evidence type="ECO:0000313" key="1">
    <source>
        <dbReference type="EMBL" id="KAJ9556742.1"/>
    </source>
</evidence>
<protein>
    <submittedName>
        <fullName evidence="1">Uncharacterized protein</fullName>
    </submittedName>
</protein>